<dbReference type="PANTHER" id="PTHR37422">
    <property type="entry name" value="TEICHURONIC ACID BIOSYNTHESIS PROTEIN TUAE"/>
    <property type="match status" value="1"/>
</dbReference>
<protein>
    <recommendedName>
        <fullName evidence="6">O-antigen ligase-related domain-containing protein</fullName>
    </recommendedName>
</protein>
<comment type="caution">
    <text evidence="7">The sequence shown here is derived from an EMBL/GenBank/DDBJ whole genome shotgun (WGS) entry which is preliminary data.</text>
</comment>
<dbReference type="InterPro" id="IPR051533">
    <property type="entry name" value="WaaL-like"/>
</dbReference>
<feature type="transmembrane region" description="Helical" evidence="5">
    <location>
        <begin position="371"/>
        <end position="388"/>
    </location>
</feature>
<keyword evidence="2 5" id="KW-0812">Transmembrane</keyword>
<feature type="transmembrane region" description="Helical" evidence="5">
    <location>
        <begin position="254"/>
        <end position="272"/>
    </location>
</feature>
<dbReference type="Proteomes" id="UP000676601">
    <property type="component" value="Unassembled WGS sequence"/>
</dbReference>
<feature type="transmembrane region" description="Helical" evidence="5">
    <location>
        <begin position="109"/>
        <end position="126"/>
    </location>
</feature>
<dbReference type="Pfam" id="PF04932">
    <property type="entry name" value="Wzy_C"/>
    <property type="match status" value="1"/>
</dbReference>
<feature type="transmembrane region" description="Helical" evidence="5">
    <location>
        <begin position="84"/>
        <end position="103"/>
    </location>
</feature>
<feature type="transmembrane region" description="Helical" evidence="5">
    <location>
        <begin position="138"/>
        <end position="159"/>
    </location>
</feature>
<comment type="subcellular location">
    <subcellularLocation>
        <location evidence="1">Membrane</location>
        <topology evidence="1">Multi-pass membrane protein</topology>
    </subcellularLocation>
</comment>
<evidence type="ECO:0000259" key="6">
    <source>
        <dbReference type="Pfam" id="PF04932"/>
    </source>
</evidence>
<dbReference type="RefSeq" id="WP_212982839.1">
    <property type="nucleotide sequence ID" value="NZ_BORU01000001.1"/>
</dbReference>
<feature type="transmembrane region" description="Helical" evidence="5">
    <location>
        <begin position="53"/>
        <end position="72"/>
    </location>
</feature>
<sequence>MIYTIGIIILVFILSWWRPEVGLAVSVQSYLIRSALNPAVYSDQTNNTSDDPILSVVLPAIIFGVIIIKMLQRKNEHLRFNIRLLDSLFFVLGAVLLFGALYSPFKYDAILVTLKFFVLGISYYYFGRLYFSKHEDVTKAAVNFMITTWILAIILGSYAYIKSYGIDYFRLTIGNAHPIPFSLLIASGILINVYWLFKPRPSKLQRVILFVTFFVLLVIFISANTRGTIISLAVSLLFMFLASLIQKKVKLRQFLIGIISLFGVLYLIANILPDTTETVKKNLELIVSSDHGVSINERSMAHSDALKLFNDHIMFGVGTAGFKKYSQIDYAHNAFLEIISENGLIGGITLGLVFLVISSILLKIMIRQNGLTLLIASLVVLNMVEMQFSFTLWMHKWFFLFCGLLVSVMLAQKKSEKPPIESRIYNLEKYNSKKFLRTVKSPNI</sequence>
<evidence type="ECO:0000256" key="3">
    <source>
        <dbReference type="ARBA" id="ARBA00022989"/>
    </source>
</evidence>
<feature type="transmembrane region" description="Helical" evidence="5">
    <location>
        <begin position="179"/>
        <end position="197"/>
    </location>
</feature>
<evidence type="ECO:0000313" key="8">
    <source>
        <dbReference type="Proteomes" id="UP000676601"/>
    </source>
</evidence>
<organism evidence="7 8">
    <name type="scientific">Paenibacillus cineris</name>
    <dbReference type="NCBI Taxonomy" id="237530"/>
    <lineage>
        <taxon>Bacteria</taxon>
        <taxon>Bacillati</taxon>
        <taxon>Bacillota</taxon>
        <taxon>Bacilli</taxon>
        <taxon>Bacillales</taxon>
        <taxon>Paenibacillaceae</taxon>
        <taxon>Paenibacillus</taxon>
    </lineage>
</organism>
<name>A0ABQ4L7I9_9BACL</name>
<gene>
    <name evidence="7" type="ORF">J21TS7_07700</name>
</gene>
<reference evidence="7 8" key="1">
    <citation type="submission" date="2021-03" db="EMBL/GenBank/DDBJ databases">
        <title>Antimicrobial resistance genes in bacteria isolated from Japanese honey, and their potential for conferring macrolide and lincosamide resistance in the American foulbrood pathogen Paenibacillus larvae.</title>
        <authorList>
            <person name="Okamoto M."/>
            <person name="Kumagai M."/>
            <person name="Kanamori H."/>
            <person name="Takamatsu D."/>
        </authorList>
    </citation>
    <scope>NUCLEOTIDE SEQUENCE [LARGE SCALE GENOMIC DNA]</scope>
    <source>
        <strain evidence="7 8">J21TS7</strain>
    </source>
</reference>
<evidence type="ECO:0000256" key="4">
    <source>
        <dbReference type="ARBA" id="ARBA00023136"/>
    </source>
</evidence>
<evidence type="ECO:0000256" key="1">
    <source>
        <dbReference type="ARBA" id="ARBA00004141"/>
    </source>
</evidence>
<dbReference type="InterPro" id="IPR007016">
    <property type="entry name" value="O-antigen_ligase-rel_domated"/>
</dbReference>
<keyword evidence="3 5" id="KW-1133">Transmembrane helix</keyword>
<feature type="transmembrane region" description="Helical" evidence="5">
    <location>
        <begin position="229"/>
        <end position="245"/>
    </location>
</feature>
<feature type="transmembrane region" description="Helical" evidence="5">
    <location>
        <begin position="204"/>
        <end position="223"/>
    </location>
</feature>
<keyword evidence="8" id="KW-1185">Reference proteome</keyword>
<dbReference type="EMBL" id="BORU01000001">
    <property type="protein sequence ID" value="GIO52452.1"/>
    <property type="molecule type" value="Genomic_DNA"/>
</dbReference>
<accession>A0ABQ4L7I9</accession>
<evidence type="ECO:0000313" key="7">
    <source>
        <dbReference type="EMBL" id="GIO52452.1"/>
    </source>
</evidence>
<feature type="transmembrane region" description="Helical" evidence="5">
    <location>
        <begin position="344"/>
        <end position="364"/>
    </location>
</feature>
<feature type="domain" description="O-antigen ligase-related" evidence="6">
    <location>
        <begin position="212"/>
        <end position="349"/>
    </location>
</feature>
<proteinExistence type="predicted"/>
<keyword evidence="4 5" id="KW-0472">Membrane</keyword>
<evidence type="ECO:0000256" key="5">
    <source>
        <dbReference type="SAM" id="Phobius"/>
    </source>
</evidence>
<dbReference type="PANTHER" id="PTHR37422:SF13">
    <property type="entry name" value="LIPOPOLYSACCHARIDE BIOSYNTHESIS PROTEIN PA4999-RELATED"/>
    <property type="match status" value="1"/>
</dbReference>
<evidence type="ECO:0000256" key="2">
    <source>
        <dbReference type="ARBA" id="ARBA00022692"/>
    </source>
</evidence>